<dbReference type="AlphaFoldDB" id="A0A8B7NAQ4"/>
<feature type="signal peptide" evidence="3">
    <location>
        <begin position="1"/>
        <end position="20"/>
    </location>
</feature>
<name>A0A8B7NAQ4_HYAAZ</name>
<sequence>MKLHILLYTVLVLCITDIIGAPSENEAQHQRQKRHSLKHGRCDPTLTYLGQGEQILHEIPIRREKFFVRPRATFRRVVLQLRLDNAFSPSNPKIYEPRIEFDHNDLKKLNLKSSDWIEVVAEAYKAKNIWFDYWMLRLTVQGDWVKEVEVRKWWKVYSFDSLVISGEGGGEWSFDCFPDDALPLPDGYQSLDDLDLSDDSVWMIVAMVVGTILIVLMISCSVVYCRRKKQDRPGYVENFFTKSKSFRMACARNRDEDIYEEIAMQRRSTVFTLSDLRRLEGMPSEPPPLPKPNAQRNNVTTVTAPVPLAFSDVPEHDWYNSLESHAPPSREAKCQRLDEMGRDTCTNPGPTRVENTYSNAPMNTTSKNDTYVDMRRLNKH</sequence>
<dbReference type="GeneID" id="108668051"/>
<protein>
    <submittedName>
        <fullName evidence="5">Uncharacterized protein LOC108668051</fullName>
    </submittedName>
</protein>
<dbReference type="KEGG" id="hazt:108668051"/>
<gene>
    <name evidence="5" type="primary">LOC108668051</name>
</gene>
<feature type="compositionally biased region" description="Polar residues" evidence="1">
    <location>
        <begin position="344"/>
        <end position="369"/>
    </location>
</feature>
<feature type="region of interest" description="Disordered" evidence="1">
    <location>
        <begin position="342"/>
        <end position="369"/>
    </location>
</feature>
<evidence type="ECO:0000256" key="3">
    <source>
        <dbReference type="SAM" id="SignalP"/>
    </source>
</evidence>
<dbReference type="Proteomes" id="UP000694843">
    <property type="component" value="Unplaced"/>
</dbReference>
<keyword evidence="3" id="KW-0732">Signal</keyword>
<feature type="transmembrane region" description="Helical" evidence="2">
    <location>
        <begin position="201"/>
        <end position="225"/>
    </location>
</feature>
<accession>A0A8B7NAQ4</accession>
<feature type="chain" id="PRO_5034234004" evidence="3">
    <location>
        <begin position="21"/>
        <end position="380"/>
    </location>
</feature>
<reference evidence="5" key="1">
    <citation type="submission" date="2025-08" db="UniProtKB">
        <authorList>
            <consortium name="RefSeq"/>
        </authorList>
    </citation>
    <scope>IDENTIFICATION</scope>
    <source>
        <tissue evidence="5">Whole organism</tissue>
    </source>
</reference>
<keyword evidence="2" id="KW-1133">Transmembrane helix</keyword>
<keyword evidence="2" id="KW-0812">Transmembrane</keyword>
<evidence type="ECO:0000256" key="2">
    <source>
        <dbReference type="SAM" id="Phobius"/>
    </source>
</evidence>
<proteinExistence type="predicted"/>
<organism evidence="4 5">
    <name type="scientific">Hyalella azteca</name>
    <name type="common">Amphipod</name>
    <dbReference type="NCBI Taxonomy" id="294128"/>
    <lineage>
        <taxon>Eukaryota</taxon>
        <taxon>Metazoa</taxon>
        <taxon>Ecdysozoa</taxon>
        <taxon>Arthropoda</taxon>
        <taxon>Crustacea</taxon>
        <taxon>Multicrustacea</taxon>
        <taxon>Malacostraca</taxon>
        <taxon>Eumalacostraca</taxon>
        <taxon>Peracarida</taxon>
        <taxon>Amphipoda</taxon>
        <taxon>Senticaudata</taxon>
        <taxon>Talitrida</taxon>
        <taxon>Talitroidea</taxon>
        <taxon>Hyalellidae</taxon>
        <taxon>Hyalella</taxon>
    </lineage>
</organism>
<dbReference type="RefSeq" id="XP_018010668.1">
    <property type="nucleotide sequence ID" value="XM_018155179.2"/>
</dbReference>
<evidence type="ECO:0000256" key="1">
    <source>
        <dbReference type="SAM" id="MobiDB-lite"/>
    </source>
</evidence>
<evidence type="ECO:0000313" key="5">
    <source>
        <dbReference type="RefSeq" id="XP_018010668.1"/>
    </source>
</evidence>
<keyword evidence="2" id="KW-0472">Membrane</keyword>
<evidence type="ECO:0000313" key="4">
    <source>
        <dbReference type="Proteomes" id="UP000694843"/>
    </source>
</evidence>
<keyword evidence="4" id="KW-1185">Reference proteome</keyword>